<gene>
    <name evidence="4" type="ORF">A3J05_02085</name>
</gene>
<dbReference type="GO" id="GO:0016757">
    <property type="term" value="F:glycosyltransferase activity"/>
    <property type="evidence" value="ECO:0007669"/>
    <property type="project" value="InterPro"/>
</dbReference>
<organism evidence="4 5">
    <name type="scientific">Candidatus Doudnabacteria bacterium RIFCSPLOWO2_02_FULL_48_13</name>
    <dbReference type="NCBI Taxonomy" id="1817845"/>
    <lineage>
        <taxon>Bacteria</taxon>
        <taxon>Candidatus Doudnaibacteriota</taxon>
    </lineage>
</organism>
<proteinExistence type="predicted"/>
<evidence type="ECO:0000313" key="5">
    <source>
        <dbReference type="Proteomes" id="UP000177235"/>
    </source>
</evidence>
<dbReference type="PANTHER" id="PTHR46401">
    <property type="entry name" value="GLYCOSYLTRANSFERASE WBBK-RELATED"/>
    <property type="match status" value="1"/>
</dbReference>
<dbReference type="Gene3D" id="3.40.50.2000">
    <property type="entry name" value="Glycogen Phosphorylase B"/>
    <property type="match status" value="2"/>
</dbReference>
<dbReference type="SUPFAM" id="SSF53756">
    <property type="entry name" value="UDP-Glycosyltransferase/glycogen phosphorylase"/>
    <property type="match status" value="1"/>
</dbReference>
<accession>A0A1F5QCN6</accession>
<comment type="caution">
    <text evidence="4">The sequence shown here is derived from an EMBL/GenBank/DDBJ whole genome shotgun (WGS) entry which is preliminary data.</text>
</comment>
<reference evidence="4 5" key="1">
    <citation type="journal article" date="2016" name="Nat. Commun.">
        <title>Thousands of microbial genomes shed light on interconnected biogeochemical processes in an aquifer system.</title>
        <authorList>
            <person name="Anantharaman K."/>
            <person name="Brown C.T."/>
            <person name="Hug L.A."/>
            <person name="Sharon I."/>
            <person name="Castelle C.J."/>
            <person name="Probst A.J."/>
            <person name="Thomas B.C."/>
            <person name="Singh A."/>
            <person name="Wilkins M.J."/>
            <person name="Karaoz U."/>
            <person name="Brodie E.L."/>
            <person name="Williams K.H."/>
            <person name="Hubbard S.S."/>
            <person name="Banfield J.F."/>
        </authorList>
    </citation>
    <scope>NUCLEOTIDE SEQUENCE [LARGE SCALE GENOMIC DNA]</scope>
</reference>
<dbReference type="Pfam" id="PF00534">
    <property type="entry name" value="Glycos_transf_1"/>
    <property type="match status" value="1"/>
</dbReference>
<name>A0A1F5QCN6_9BACT</name>
<dbReference type="EMBL" id="MFFF01000005">
    <property type="protein sequence ID" value="OGE99973.1"/>
    <property type="molecule type" value="Genomic_DNA"/>
</dbReference>
<evidence type="ECO:0008006" key="6">
    <source>
        <dbReference type="Google" id="ProtNLM"/>
    </source>
</evidence>
<dbReference type="InterPro" id="IPR001296">
    <property type="entry name" value="Glyco_trans_1"/>
</dbReference>
<sequence length="373" mass="42651">MLLGIDASQANRKNRTGTEWYAFYLLEEFKHILGGKEGIRVRLYTRDALQSDIANNLPDNFEVHILRWPFRFFWGQLRLSAEMLALPPDVLFCPAHTIPLVHPGKTYTTLHDVGFKDYPELYDKPSLWYHQFSAKLAVKKAVKIFTVSDFSKNRIMQNYSVPAERITVTYLGFDQSKYHTLERQVSEKTAAEFGLKYKQFFLYVGRIEPKKNLLRQIEGYEMSGTNFPFVIAGRKVDTRDVDSYLEKRPELKAKIRFLDYISEQDKIALYCSASALLFATLYEGFGLPIVEAQACGTPVITSNTASNAEIAGQGALIVHPDSPHEIGQAISKVISDNNLREQLISFGFENNRRFNWRQTALLTLEQLLTGVKN</sequence>
<dbReference type="InterPro" id="IPR028098">
    <property type="entry name" value="Glyco_trans_4-like_N"/>
</dbReference>
<dbReference type="AlphaFoldDB" id="A0A1F5QCN6"/>
<dbReference type="PANTHER" id="PTHR46401:SF2">
    <property type="entry name" value="GLYCOSYLTRANSFERASE WBBK-RELATED"/>
    <property type="match status" value="1"/>
</dbReference>
<keyword evidence="1" id="KW-0808">Transferase</keyword>
<evidence type="ECO:0000259" key="3">
    <source>
        <dbReference type="Pfam" id="PF13439"/>
    </source>
</evidence>
<dbReference type="Pfam" id="PF13439">
    <property type="entry name" value="Glyco_transf_4"/>
    <property type="match status" value="1"/>
</dbReference>
<feature type="domain" description="Glycosyltransferase subfamily 4-like N-terminal" evidence="3">
    <location>
        <begin position="17"/>
        <end position="175"/>
    </location>
</feature>
<evidence type="ECO:0000259" key="2">
    <source>
        <dbReference type="Pfam" id="PF00534"/>
    </source>
</evidence>
<evidence type="ECO:0000313" key="4">
    <source>
        <dbReference type="EMBL" id="OGE99973.1"/>
    </source>
</evidence>
<evidence type="ECO:0000256" key="1">
    <source>
        <dbReference type="ARBA" id="ARBA00022679"/>
    </source>
</evidence>
<feature type="domain" description="Glycosyl transferase family 1" evidence="2">
    <location>
        <begin position="196"/>
        <end position="346"/>
    </location>
</feature>
<protein>
    <recommendedName>
        <fullName evidence="6">Glycosyl transferase family 1 domain-containing protein</fullName>
    </recommendedName>
</protein>
<dbReference type="GO" id="GO:0009103">
    <property type="term" value="P:lipopolysaccharide biosynthetic process"/>
    <property type="evidence" value="ECO:0007669"/>
    <property type="project" value="TreeGrafter"/>
</dbReference>
<dbReference type="CDD" id="cd03809">
    <property type="entry name" value="GT4_MtfB-like"/>
    <property type="match status" value="1"/>
</dbReference>
<dbReference type="Proteomes" id="UP000177235">
    <property type="component" value="Unassembled WGS sequence"/>
</dbReference>